<protein>
    <submittedName>
        <fullName evidence="7">TetR family transcriptional regulator</fullName>
    </submittedName>
</protein>
<dbReference type="Proteomes" id="UP000295087">
    <property type="component" value="Unassembled WGS sequence"/>
</dbReference>
<comment type="caution">
    <text evidence="7">The sequence shown here is derived from an EMBL/GenBank/DDBJ whole genome shotgun (WGS) entry which is preliminary data.</text>
</comment>
<proteinExistence type="predicted"/>
<evidence type="ECO:0000313" key="7">
    <source>
        <dbReference type="EMBL" id="TDP31110.1"/>
    </source>
</evidence>
<evidence type="ECO:0000259" key="6">
    <source>
        <dbReference type="PROSITE" id="PS50977"/>
    </source>
</evidence>
<name>A0A4R6P2G0_NOCIG</name>
<reference evidence="7 8" key="1">
    <citation type="submission" date="2019-03" db="EMBL/GenBank/DDBJ databases">
        <title>Genomic Encyclopedia of Type Strains, Phase IV (KMG-IV): sequencing the most valuable type-strain genomes for metagenomic binning, comparative biology and taxonomic classification.</title>
        <authorList>
            <person name="Goeker M."/>
        </authorList>
    </citation>
    <scope>NUCLEOTIDE SEQUENCE [LARGE SCALE GENOMIC DNA]</scope>
    <source>
        <strain evidence="7 8">DSM 44496</strain>
    </source>
</reference>
<feature type="DNA-binding region" description="H-T-H motif" evidence="5">
    <location>
        <begin position="87"/>
        <end position="106"/>
    </location>
</feature>
<dbReference type="PROSITE" id="PS50977">
    <property type="entry name" value="HTH_TETR_2"/>
    <property type="match status" value="1"/>
</dbReference>
<sequence length="248" mass="27158">MRRCIGAVKRAHRRGTPLPDGRYVKCLCETVGVAQKQKQGVGEPGEVGGAVATAQRGRPAGDHAAKRAELLDAAAAVIAAEGYVKASMRRVAEHAGYTTGAVTYYFANKEDMVLALVLSRFDRYDAMVEAIRDTTDVRELLAQWFQLGKDVKFWPLMPELLTSVRSEPRIAEVIVTRYAKFRADYAAVLAAAQERGAIRDDIPADILSDQLSAMGDGWALMYPVEPQRFTPAHAKDLIDATLTLIAPR</sequence>
<dbReference type="PANTHER" id="PTHR30055">
    <property type="entry name" value="HTH-TYPE TRANSCRIPTIONAL REGULATOR RUTR"/>
    <property type="match status" value="1"/>
</dbReference>
<evidence type="ECO:0000256" key="1">
    <source>
        <dbReference type="ARBA" id="ARBA00022491"/>
    </source>
</evidence>
<dbReference type="SUPFAM" id="SSF48498">
    <property type="entry name" value="Tetracyclin repressor-like, C-terminal domain"/>
    <property type="match status" value="1"/>
</dbReference>
<dbReference type="Pfam" id="PF13977">
    <property type="entry name" value="TetR_C_6"/>
    <property type="match status" value="1"/>
</dbReference>
<dbReference type="GO" id="GO:0000976">
    <property type="term" value="F:transcription cis-regulatory region binding"/>
    <property type="evidence" value="ECO:0007669"/>
    <property type="project" value="TreeGrafter"/>
</dbReference>
<keyword evidence="1" id="KW-0678">Repressor</keyword>
<dbReference type="SUPFAM" id="SSF46689">
    <property type="entry name" value="Homeodomain-like"/>
    <property type="match status" value="1"/>
</dbReference>
<accession>A0A4R6P2G0</accession>
<evidence type="ECO:0000256" key="4">
    <source>
        <dbReference type="ARBA" id="ARBA00023163"/>
    </source>
</evidence>
<dbReference type="InterPro" id="IPR039538">
    <property type="entry name" value="BetI_C"/>
</dbReference>
<dbReference type="PRINTS" id="PR00455">
    <property type="entry name" value="HTHTETR"/>
</dbReference>
<evidence type="ECO:0000256" key="3">
    <source>
        <dbReference type="ARBA" id="ARBA00023125"/>
    </source>
</evidence>
<evidence type="ECO:0000256" key="5">
    <source>
        <dbReference type="PROSITE-ProRule" id="PRU00335"/>
    </source>
</evidence>
<organism evidence="7 8">
    <name type="scientific">Nocardia ignorata</name>
    <dbReference type="NCBI Taxonomy" id="145285"/>
    <lineage>
        <taxon>Bacteria</taxon>
        <taxon>Bacillati</taxon>
        <taxon>Actinomycetota</taxon>
        <taxon>Actinomycetes</taxon>
        <taxon>Mycobacteriales</taxon>
        <taxon>Nocardiaceae</taxon>
        <taxon>Nocardia</taxon>
    </lineage>
</organism>
<dbReference type="GO" id="GO:0003700">
    <property type="term" value="F:DNA-binding transcription factor activity"/>
    <property type="evidence" value="ECO:0007669"/>
    <property type="project" value="TreeGrafter"/>
</dbReference>
<keyword evidence="8" id="KW-1185">Reference proteome</keyword>
<dbReference type="InterPro" id="IPR001647">
    <property type="entry name" value="HTH_TetR"/>
</dbReference>
<evidence type="ECO:0000313" key="8">
    <source>
        <dbReference type="Proteomes" id="UP000295087"/>
    </source>
</evidence>
<keyword evidence="4" id="KW-0804">Transcription</keyword>
<keyword evidence="3 5" id="KW-0238">DNA-binding</keyword>
<dbReference type="Gene3D" id="1.10.357.10">
    <property type="entry name" value="Tetracycline Repressor, domain 2"/>
    <property type="match status" value="1"/>
</dbReference>
<dbReference type="PANTHER" id="PTHR30055:SF229">
    <property type="entry name" value="HTH-TYPE TRANSCRIPTIONAL REPRESSOR RV1474C"/>
    <property type="match status" value="1"/>
</dbReference>
<dbReference type="AlphaFoldDB" id="A0A4R6P2G0"/>
<evidence type="ECO:0000256" key="2">
    <source>
        <dbReference type="ARBA" id="ARBA00023015"/>
    </source>
</evidence>
<dbReference type="InterPro" id="IPR050109">
    <property type="entry name" value="HTH-type_TetR-like_transc_reg"/>
</dbReference>
<dbReference type="EMBL" id="SNXK01000009">
    <property type="protein sequence ID" value="TDP31110.1"/>
    <property type="molecule type" value="Genomic_DNA"/>
</dbReference>
<gene>
    <name evidence="7" type="ORF">DFR75_10979</name>
</gene>
<feature type="domain" description="HTH tetR-type" evidence="6">
    <location>
        <begin position="64"/>
        <end position="124"/>
    </location>
</feature>
<keyword evidence="2" id="KW-0805">Transcription regulation</keyword>
<dbReference type="InterPro" id="IPR009057">
    <property type="entry name" value="Homeodomain-like_sf"/>
</dbReference>
<dbReference type="InterPro" id="IPR036271">
    <property type="entry name" value="Tet_transcr_reg_TetR-rel_C_sf"/>
</dbReference>
<dbReference type="Pfam" id="PF00440">
    <property type="entry name" value="TetR_N"/>
    <property type="match status" value="1"/>
</dbReference>